<comment type="caution">
    <text evidence="2">The sequence shown here is derived from an EMBL/GenBank/DDBJ whole genome shotgun (WGS) entry which is preliminary data.</text>
</comment>
<keyword evidence="3" id="KW-1185">Reference proteome</keyword>
<dbReference type="EMBL" id="SGPM01001078">
    <property type="protein sequence ID" value="THH13382.1"/>
    <property type="molecule type" value="Genomic_DNA"/>
</dbReference>
<evidence type="ECO:0000313" key="2">
    <source>
        <dbReference type="EMBL" id="THH13382.1"/>
    </source>
</evidence>
<evidence type="ECO:0000313" key="3">
    <source>
        <dbReference type="Proteomes" id="UP000308730"/>
    </source>
</evidence>
<name>A0A4S4LMG5_9APHY</name>
<dbReference type="Proteomes" id="UP000308730">
    <property type="component" value="Unassembled WGS sequence"/>
</dbReference>
<dbReference type="AlphaFoldDB" id="A0A4S4LMG5"/>
<feature type="coiled-coil region" evidence="1">
    <location>
        <begin position="1"/>
        <end position="53"/>
    </location>
</feature>
<accession>A0A4S4LMG5</accession>
<protein>
    <submittedName>
        <fullName evidence="2">Uncharacterized protein</fullName>
    </submittedName>
</protein>
<proteinExistence type="predicted"/>
<reference evidence="2 3" key="1">
    <citation type="submission" date="2019-02" db="EMBL/GenBank/DDBJ databases">
        <title>Genome sequencing of the rare red list fungi Antrodiella citrinella (Flaviporus citrinellus).</title>
        <authorList>
            <person name="Buettner E."/>
            <person name="Kellner H."/>
        </authorList>
    </citation>
    <scope>NUCLEOTIDE SEQUENCE [LARGE SCALE GENOMIC DNA]</scope>
    <source>
        <strain evidence="2 3">DSM 108506</strain>
    </source>
</reference>
<keyword evidence="1" id="KW-0175">Coiled coil</keyword>
<gene>
    <name evidence="2" type="ORF">EUX98_g9735</name>
</gene>
<organism evidence="2 3">
    <name type="scientific">Antrodiella citrinella</name>
    <dbReference type="NCBI Taxonomy" id="2447956"/>
    <lineage>
        <taxon>Eukaryota</taxon>
        <taxon>Fungi</taxon>
        <taxon>Dikarya</taxon>
        <taxon>Basidiomycota</taxon>
        <taxon>Agaricomycotina</taxon>
        <taxon>Agaricomycetes</taxon>
        <taxon>Polyporales</taxon>
        <taxon>Steccherinaceae</taxon>
        <taxon>Antrodiella</taxon>
    </lineage>
</organism>
<evidence type="ECO:0000256" key="1">
    <source>
        <dbReference type="SAM" id="Coils"/>
    </source>
</evidence>
<sequence>MAKMTKRLDALEERLLIKERENATLARKQSELIRELDRKVDILEKNASELKRETDRKVSDLKAVVKELDGYQSAIMALA</sequence>